<proteinExistence type="predicted"/>
<reference evidence="6" key="1">
    <citation type="submission" date="2016-10" db="EMBL/GenBank/DDBJ databases">
        <authorList>
            <person name="de Groot N.N."/>
        </authorList>
    </citation>
    <scope>NUCLEOTIDE SEQUENCE</scope>
</reference>
<dbReference type="PANTHER" id="PTHR30386:SF26">
    <property type="entry name" value="TRANSPORT PROTEIN COMB"/>
    <property type="match status" value="1"/>
</dbReference>
<sequence length="174" mass="18978">MASISHKLEKQKSILNYTNIYSPVDGIIKDLKLTTVGGVLRSGDQLMEISPSHGGVIFEVKVKPLDVARLKGDMLTTIKLDAFDYTIYGGLKGAVTYISSDTLLEKDPSGRSEAFYKVNVRIDGVEHDDNEKSKLIKPKLGMSGTVDIKVGIRSLFTYLIKPVARGFSGALNGK</sequence>
<dbReference type="PRINTS" id="PR01490">
    <property type="entry name" value="RTXTOXIND"/>
</dbReference>
<evidence type="ECO:0000256" key="4">
    <source>
        <dbReference type="ARBA" id="ARBA00023136"/>
    </source>
</evidence>
<keyword evidence="2" id="KW-0812">Transmembrane</keyword>
<dbReference type="EMBL" id="FPIA01000139">
    <property type="protein sequence ID" value="SFV89258.1"/>
    <property type="molecule type" value="Genomic_DNA"/>
</dbReference>
<dbReference type="Pfam" id="PF26002">
    <property type="entry name" value="Beta-barrel_AprE"/>
    <property type="match status" value="1"/>
</dbReference>
<dbReference type="Gene3D" id="2.40.30.170">
    <property type="match status" value="1"/>
</dbReference>
<dbReference type="PANTHER" id="PTHR30386">
    <property type="entry name" value="MEMBRANE FUSION SUBUNIT OF EMRAB-TOLC MULTIDRUG EFFLUX PUMP"/>
    <property type="match status" value="1"/>
</dbReference>
<feature type="domain" description="AprE-like beta-barrel" evidence="5">
    <location>
        <begin position="57"/>
        <end position="151"/>
    </location>
</feature>
<dbReference type="InterPro" id="IPR058982">
    <property type="entry name" value="Beta-barrel_AprE"/>
</dbReference>
<comment type="subcellular location">
    <subcellularLocation>
        <location evidence="1">Membrane</location>
        <topology evidence="1">Single-pass membrane protein</topology>
    </subcellularLocation>
</comment>
<evidence type="ECO:0000313" key="6">
    <source>
        <dbReference type="EMBL" id="SFV89258.1"/>
    </source>
</evidence>
<name>A0A1W1E5U6_9ZZZZ</name>
<keyword evidence="3" id="KW-1133">Transmembrane helix</keyword>
<evidence type="ECO:0000256" key="3">
    <source>
        <dbReference type="ARBA" id="ARBA00022989"/>
    </source>
</evidence>
<evidence type="ECO:0000256" key="2">
    <source>
        <dbReference type="ARBA" id="ARBA00022692"/>
    </source>
</evidence>
<protein>
    <submittedName>
        <fullName evidence="6">Type I secretion system, membrane fusion protein LapC</fullName>
    </submittedName>
</protein>
<evidence type="ECO:0000259" key="5">
    <source>
        <dbReference type="Pfam" id="PF26002"/>
    </source>
</evidence>
<evidence type="ECO:0000256" key="1">
    <source>
        <dbReference type="ARBA" id="ARBA00004167"/>
    </source>
</evidence>
<keyword evidence="4" id="KW-0472">Membrane</keyword>
<organism evidence="6">
    <name type="scientific">hydrothermal vent metagenome</name>
    <dbReference type="NCBI Taxonomy" id="652676"/>
    <lineage>
        <taxon>unclassified sequences</taxon>
        <taxon>metagenomes</taxon>
        <taxon>ecological metagenomes</taxon>
    </lineage>
</organism>
<dbReference type="GO" id="GO:0016020">
    <property type="term" value="C:membrane"/>
    <property type="evidence" value="ECO:0007669"/>
    <property type="project" value="UniProtKB-SubCell"/>
</dbReference>
<accession>A0A1W1E5U6</accession>
<dbReference type="InterPro" id="IPR050739">
    <property type="entry name" value="MFP"/>
</dbReference>
<gene>
    <name evidence="6" type="ORF">MNB_SUP05-SYMBIONT-7-215</name>
</gene>
<dbReference type="AlphaFoldDB" id="A0A1W1E5U6"/>